<comment type="caution">
    <text evidence="1">The sequence shown here is derived from an EMBL/GenBank/DDBJ whole genome shotgun (WGS) entry which is preliminary data.</text>
</comment>
<organism evidence="1 2">
    <name type="scientific">Sphingomonas spermidinifaciens</name>
    <dbReference type="NCBI Taxonomy" id="1141889"/>
    <lineage>
        <taxon>Bacteria</taxon>
        <taxon>Pseudomonadati</taxon>
        <taxon>Pseudomonadota</taxon>
        <taxon>Alphaproteobacteria</taxon>
        <taxon>Sphingomonadales</taxon>
        <taxon>Sphingomonadaceae</taxon>
        <taxon>Sphingomonas</taxon>
    </lineage>
</organism>
<sequence>MQRRRLGLCLAIIAFAALVAIKPPVGYLRLSFDTATESGAPQVEAAVEIGAVAVTILFQQAERRLR</sequence>
<dbReference type="AlphaFoldDB" id="A0A2A4B7R5"/>
<accession>A0A2A4B7R5</accession>
<dbReference type="Proteomes" id="UP000218366">
    <property type="component" value="Unassembled WGS sequence"/>
</dbReference>
<evidence type="ECO:0000313" key="1">
    <source>
        <dbReference type="EMBL" id="PCD03684.1"/>
    </source>
</evidence>
<protein>
    <submittedName>
        <fullName evidence="1">Uncharacterized protein</fullName>
    </submittedName>
</protein>
<evidence type="ECO:0000313" key="2">
    <source>
        <dbReference type="Proteomes" id="UP000218366"/>
    </source>
</evidence>
<gene>
    <name evidence="1" type="ORF">COC42_04845</name>
</gene>
<dbReference type="RefSeq" id="WP_096342088.1">
    <property type="nucleotide sequence ID" value="NZ_NWMW01000001.1"/>
</dbReference>
<dbReference type="EMBL" id="NWMW01000001">
    <property type="protein sequence ID" value="PCD03684.1"/>
    <property type="molecule type" value="Genomic_DNA"/>
</dbReference>
<reference evidence="1 2" key="1">
    <citation type="submission" date="2017-09" db="EMBL/GenBank/DDBJ databases">
        <title>Sphingomonas spermidinifaciens 9NM-10, whole genome shotgun sequence.</title>
        <authorList>
            <person name="Feng G."/>
            <person name="Zhu H."/>
        </authorList>
    </citation>
    <scope>NUCLEOTIDE SEQUENCE [LARGE SCALE GENOMIC DNA]</scope>
    <source>
        <strain evidence="1 2">9NM-10</strain>
    </source>
</reference>
<proteinExistence type="predicted"/>
<name>A0A2A4B7R5_9SPHN</name>
<keyword evidence="2" id="KW-1185">Reference proteome</keyword>